<dbReference type="Pfam" id="PF08281">
    <property type="entry name" value="Sigma70_r4_2"/>
    <property type="match status" value="1"/>
</dbReference>
<keyword evidence="5" id="KW-0804">Transcription</keyword>
<keyword evidence="9" id="KW-1185">Reference proteome</keyword>
<feature type="domain" description="RNA polymerase sigma-70 region 2" evidence="6">
    <location>
        <begin position="7"/>
        <end position="72"/>
    </location>
</feature>
<feature type="domain" description="RNA polymerase sigma factor 70 region 4 type 2" evidence="7">
    <location>
        <begin position="106"/>
        <end position="150"/>
    </location>
</feature>
<dbReference type="NCBIfam" id="TIGR02937">
    <property type="entry name" value="sigma70-ECF"/>
    <property type="match status" value="1"/>
</dbReference>
<dbReference type="EMBL" id="JBHUEK010000017">
    <property type="protein sequence ID" value="MFD1779077.1"/>
    <property type="molecule type" value="Genomic_DNA"/>
</dbReference>
<evidence type="ECO:0000256" key="1">
    <source>
        <dbReference type="ARBA" id="ARBA00010641"/>
    </source>
</evidence>
<dbReference type="PANTHER" id="PTHR43133:SF52">
    <property type="entry name" value="ECF RNA POLYMERASE SIGMA FACTOR SIGL"/>
    <property type="match status" value="1"/>
</dbReference>
<sequence>MDLDEAFEAYVDDLYRYLFSLSKNHHTAEDLVQETFYRAYLKLSEDDICHIKTWLYKVAYHAFIDFMRKQKRLVITDEVDNRISMKTPEIDLLEKEGFAALMNDIHSLKEIEMHTLVLCDLHQLSLKETAEILQLNLNTLKSHLSRGRKKVVERVKERRRQDG</sequence>
<dbReference type="SUPFAM" id="SSF88659">
    <property type="entry name" value="Sigma3 and sigma4 domains of RNA polymerase sigma factors"/>
    <property type="match status" value="1"/>
</dbReference>
<keyword evidence="3" id="KW-0731">Sigma factor</keyword>
<evidence type="ECO:0000256" key="5">
    <source>
        <dbReference type="ARBA" id="ARBA00023163"/>
    </source>
</evidence>
<evidence type="ECO:0000256" key="2">
    <source>
        <dbReference type="ARBA" id="ARBA00023015"/>
    </source>
</evidence>
<dbReference type="InterPro" id="IPR039425">
    <property type="entry name" value="RNA_pol_sigma-70-like"/>
</dbReference>
<accession>A0ABW4MNX2</accession>
<evidence type="ECO:0000259" key="6">
    <source>
        <dbReference type="Pfam" id="PF04542"/>
    </source>
</evidence>
<dbReference type="Pfam" id="PF04542">
    <property type="entry name" value="Sigma70_r2"/>
    <property type="match status" value="1"/>
</dbReference>
<proteinExistence type="inferred from homology"/>
<gene>
    <name evidence="8" type="ORF">ACFSFW_10395</name>
</gene>
<dbReference type="SUPFAM" id="SSF88946">
    <property type="entry name" value="Sigma2 domain of RNA polymerase sigma factors"/>
    <property type="match status" value="1"/>
</dbReference>
<dbReference type="InterPro" id="IPR036388">
    <property type="entry name" value="WH-like_DNA-bd_sf"/>
</dbReference>
<keyword evidence="4" id="KW-0238">DNA-binding</keyword>
<dbReference type="Gene3D" id="1.10.10.10">
    <property type="entry name" value="Winged helix-like DNA-binding domain superfamily/Winged helix DNA-binding domain"/>
    <property type="match status" value="1"/>
</dbReference>
<name>A0ABW4MNX2_9BACI</name>
<evidence type="ECO:0000256" key="4">
    <source>
        <dbReference type="ARBA" id="ARBA00023125"/>
    </source>
</evidence>
<dbReference type="InterPro" id="IPR014284">
    <property type="entry name" value="RNA_pol_sigma-70_dom"/>
</dbReference>
<protein>
    <submittedName>
        <fullName evidence="8">Sigma-70 family RNA polymerase sigma factor</fullName>
    </submittedName>
</protein>
<evidence type="ECO:0000256" key="3">
    <source>
        <dbReference type="ARBA" id="ARBA00023082"/>
    </source>
</evidence>
<keyword evidence="2" id="KW-0805">Transcription regulation</keyword>
<evidence type="ECO:0000259" key="7">
    <source>
        <dbReference type="Pfam" id="PF08281"/>
    </source>
</evidence>
<dbReference type="InterPro" id="IPR013324">
    <property type="entry name" value="RNA_pol_sigma_r3/r4-like"/>
</dbReference>
<dbReference type="InterPro" id="IPR013249">
    <property type="entry name" value="RNA_pol_sigma70_r4_t2"/>
</dbReference>
<dbReference type="PANTHER" id="PTHR43133">
    <property type="entry name" value="RNA POLYMERASE ECF-TYPE SIGMA FACTO"/>
    <property type="match status" value="1"/>
</dbReference>
<evidence type="ECO:0000313" key="8">
    <source>
        <dbReference type="EMBL" id="MFD1779077.1"/>
    </source>
</evidence>
<comment type="similarity">
    <text evidence="1">Belongs to the sigma-70 factor family. ECF subfamily.</text>
</comment>
<comment type="caution">
    <text evidence="8">The sequence shown here is derived from an EMBL/GenBank/DDBJ whole genome shotgun (WGS) entry which is preliminary data.</text>
</comment>
<dbReference type="RefSeq" id="WP_388037805.1">
    <property type="nucleotide sequence ID" value="NZ_JBHUEK010000017.1"/>
</dbReference>
<dbReference type="Proteomes" id="UP001597227">
    <property type="component" value="Unassembled WGS sequence"/>
</dbReference>
<dbReference type="InterPro" id="IPR007627">
    <property type="entry name" value="RNA_pol_sigma70_r2"/>
</dbReference>
<organism evidence="8 9">
    <name type="scientific">Fredinandcohnia salidurans</name>
    <dbReference type="NCBI Taxonomy" id="2595041"/>
    <lineage>
        <taxon>Bacteria</taxon>
        <taxon>Bacillati</taxon>
        <taxon>Bacillota</taxon>
        <taxon>Bacilli</taxon>
        <taxon>Bacillales</taxon>
        <taxon>Bacillaceae</taxon>
        <taxon>Fredinandcohnia</taxon>
    </lineage>
</organism>
<dbReference type="InterPro" id="IPR013325">
    <property type="entry name" value="RNA_pol_sigma_r2"/>
</dbReference>
<dbReference type="Gene3D" id="1.10.1740.10">
    <property type="match status" value="1"/>
</dbReference>
<evidence type="ECO:0000313" key="9">
    <source>
        <dbReference type="Proteomes" id="UP001597227"/>
    </source>
</evidence>
<reference evidence="9" key="1">
    <citation type="journal article" date="2019" name="Int. J. Syst. Evol. Microbiol.">
        <title>The Global Catalogue of Microorganisms (GCM) 10K type strain sequencing project: providing services to taxonomists for standard genome sequencing and annotation.</title>
        <authorList>
            <consortium name="The Broad Institute Genomics Platform"/>
            <consortium name="The Broad Institute Genome Sequencing Center for Infectious Disease"/>
            <person name="Wu L."/>
            <person name="Ma J."/>
        </authorList>
    </citation>
    <scope>NUCLEOTIDE SEQUENCE [LARGE SCALE GENOMIC DNA]</scope>
    <source>
        <strain evidence="9">CCUG 15531</strain>
    </source>
</reference>